<reference evidence="1" key="2">
    <citation type="submission" date="2025-09" db="UniProtKB">
        <authorList>
            <consortium name="EnsemblPlants"/>
        </authorList>
    </citation>
    <scope>IDENTIFICATION</scope>
</reference>
<organism evidence="1 2">
    <name type="scientific">Avena sativa</name>
    <name type="common">Oat</name>
    <dbReference type="NCBI Taxonomy" id="4498"/>
    <lineage>
        <taxon>Eukaryota</taxon>
        <taxon>Viridiplantae</taxon>
        <taxon>Streptophyta</taxon>
        <taxon>Embryophyta</taxon>
        <taxon>Tracheophyta</taxon>
        <taxon>Spermatophyta</taxon>
        <taxon>Magnoliopsida</taxon>
        <taxon>Liliopsida</taxon>
        <taxon>Poales</taxon>
        <taxon>Poaceae</taxon>
        <taxon>BOP clade</taxon>
        <taxon>Pooideae</taxon>
        <taxon>Poodae</taxon>
        <taxon>Poeae</taxon>
        <taxon>Poeae Chloroplast Group 1 (Aveneae type)</taxon>
        <taxon>Aveninae</taxon>
        <taxon>Avena</taxon>
    </lineage>
</organism>
<evidence type="ECO:0000313" key="1">
    <source>
        <dbReference type="EnsemblPlants" id="AVESA.00010b.r2.5CG0925780.1.CDS"/>
    </source>
</evidence>
<evidence type="ECO:0000313" key="2">
    <source>
        <dbReference type="Proteomes" id="UP001732700"/>
    </source>
</evidence>
<reference evidence="1" key="1">
    <citation type="submission" date="2021-05" db="EMBL/GenBank/DDBJ databases">
        <authorList>
            <person name="Scholz U."/>
            <person name="Mascher M."/>
            <person name="Fiebig A."/>
        </authorList>
    </citation>
    <scope>NUCLEOTIDE SEQUENCE [LARGE SCALE GENOMIC DNA]</scope>
</reference>
<dbReference type="Proteomes" id="UP001732700">
    <property type="component" value="Chromosome 5C"/>
</dbReference>
<proteinExistence type="predicted"/>
<name>A0ACD5Y766_AVESA</name>
<keyword evidence="2" id="KW-1185">Reference proteome</keyword>
<sequence length="434" mass="47817">MGAHQQPVHQHGQKRSSPGSTNLAYFRACSFLACAFLSLSLLNFLYCSPPGAQQTVIVPVLQFLNHTYSSISSGIGGVGQSGSCDYSVGRWVWAPGHARRYNGTECNVKESRDCIRNGRPDTGYLDWRWQPAGCLLPAFDASAFLSELRGKHLAFVGDSMAWNMAQSLLCLLGAASPYRLVAKDHKDRFRRLAFATHNVTLSLYWAPFLARATGRSENHTMPYDTVHLDALADRWSADADTMDVVVVNAGHWFWSKAVYRNGSDVIGAHASTGLNHTEIGIVRPFREAYRTALERLSSGRRPRTVVSTTFSPTHFEGKTYDDPTACTNKIPYREGEKEVGSVEEELRSVVHEETEAVAAASIGSGSDGARFEVLDVTKLSSLRPDGHPGAYMNRDPFAHGVPERMPTDCLHSCLPGPVDTFNDILLQILVAKRR</sequence>
<dbReference type="EnsemblPlants" id="AVESA.00010b.r2.5CG0925780.1">
    <property type="protein sequence ID" value="AVESA.00010b.r2.5CG0925780.1.CDS"/>
    <property type="gene ID" value="AVESA.00010b.r2.5CG0925780"/>
</dbReference>
<protein>
    <submittedName>
        <fullName evidence="1">Uncharacterized protein</fullName>
    </submittedName>
</protein>
<accession>A0ACD5Y766</accession>